<gene>
    <name evidence="2" type="ORF">LOD99_14721</name>
</gene>
<organism evidence="2 3">
    <name type="scientific">Oopsacas minuta</name>
    <dbReference type="NCBI Taxonomy" id="111878"/>
    <lineage>
        <taxon>Eukaryota</taxon>
        <taxon>Metazoa</taxon>
        <taxon>Porifera</taxon>
        <taxon>Hexactinellida</taxon>
        <taxon>Hexasterophora</taxon>
        <taxon>Lyssacinosida</taxon>
        <taxon>Leucopsacidae</taxon>
        <taxon>Oopsacas</taxon>
    </lineage>
</organism>
<evidence type="ECO:0000256" key="1">
    <source>
        <dbReference type="SAM" id="MobiDB-lite"/>
    </source>
</evidence>
<dbReference type="Proteomes" id="UP001165289">
    <property type="component" value="Unassembled WGS sequence"/>
</dbReference>
<feature type="region of interest" description="Disordered" evidence="1">
    <location>
        <begin position="130"/>
        <end position="222"/>
    </location>
</feature>
<dbReference type="PANTHER" id="PTHR34438:SF1">
    <property type="entry name" value="CHROMOSOME 2 OPEN READING FRAME 81"/>
    <property type="match status" value="1"/>
</dbReference>
<reference evidence="2 3" key="1">
    <citation type="journal article" date="2023" name="BMC Biol.">
        <title>The compact genome of the sponge Oopsacas minuta (Hexactinellida) is lacking key metazoan core genes.</title>
        <authorList>
            <person name="Santini S."/>
            <person name="Schenkelaars Q."/>
            <person name="Jourda C."/>
            <person name="Duchesne M."/>
            <person name="Belahbib H."/>
            <person name="Rocher C."/>
            <person name="Selva M."/>
            <person name="Riesgo A."/>
            <person name="Vervoort M."/>
            <person name="Leys S.P."/>
            <person name="Kodjabachian L."/>
            <person name="Le Bivic A."/>
            <person name="Borchiellini C."/>
            <person name="Claverie J.M."/>
            <person name="Renard E."/>
        </authorList>
    </citation>
    <scope>NUCLEOTIDE SEQUENCE [LARGE SCALE GENOMIC DNA]</scope>
    <source>
        <strain evidence="2">SPO-2</strain>
    </source>
</reference>
<protein>
    <submittedName>
        <fullName evidence="2">Uncharacterized protein</fullName>
    </submittedName>
</protein>
<dbReference type="EMBL" id="JAKMXF010000066">
    <property type="protein sequence ID" value="KAI6659045.1"/>
    <property type="molecule type" value="Genomic_DNA"/>
</dbReference>
<dbReference type="AlphaFoldDB" id="A0AAV7KDV1"/>
<evidence type="ECO:0000313" key="2">
    <source>
        <dbReference type="EMBL" id="KAI6659045.1"/>
    </source>
</evidence>
<proteinExistence type="predicted"/>
<accession>A0AAV7KDV1</accession>
<dbReference type="Pfam" id="PF15479">
    <property type="entry name" value="DUF4639"/>
    <property type="match status" value="1"/>
</dbReference>
<dbReference type="InterPro" id="IPR028042">
    <property type="entry name" value="DUF4639"/>
</dbReference>
<evidence type="ECO:0000313" key="3">
    <source>
        <dbReference type="Proteomes" id="UP001165289"/>
    </source>
</evidence>
<sequence>MSSKKKKDDKDKNMGVVITPDTPEIKDLIPNRVSEAMWEQWAEWDKLSENVADIINTIIEQSWEKVDYHFKARQLIPATVEWAMTEMMEVVEWNFLKRDKSNESNQIEVWREEQEPIPCELEAWTRGKVPIRSKPITNPLPSPLSPKQTSHQSSILKESPMYPVTEESDSVIEDSTCKFDELIQPVPPRQPKSRDPSRGGASRTKQLSHQPRRTSTPSQRHQLEIRTISESTSFPAPPIDTTLHSLLTQSTDQYLKTHKISTVPSRRLPANKVTPKVNILQPTATSILEPAKFRQSNTFSSKHGPVFSPVPEPLIEKMDPSPGVSIIQGDIIKKGPRALWNIPSTAPHVLPFRSLQPIKPSDVLADNTTQSAYTQQNSDVMT</sequence>
<feature type="compositionally biased region" description="Polar residues" evidence="1">
    <location>
        <begin position="203"/>
        <end position="220"/>
    </location>
</feature>
<keyword evidence="3" id="KW-1185">Reference proteome</keyword>
<name>A0AAV7KDV1_9METZ</name>
<comment type="caution">
    <text evidence="2">The sequence shown here is derived from an EMBL/GenBank/DDBJ whole genome shotgun (WGS) entry which is preliminary data.</text>
</comment>
<feature type="compositionally biased region" description="Polar residues" evidence="1">
    <location>
        <begin position="145"/>
        <end position="156"/>
    </location>
</feature>
<dbReference type="PANTHER" id="PTHR34438">
    <property type="entry name" value="SI:DKEY-97L20.6"/>
    <property type="match status" value="1"/>
</dbReference>